<evidence type="ECO:0000256" key="7">
    <source>
        <dbReference type="ARBA" id="ARBA00022842"/>
    </source>
</evidence>
<evidence type="ECO:0000313" key="10">
    <source>
        <dbReference type="Proteomes" id="UP000593626"/>
    </source>
</evidence>
<dbReference type="GO" id="GO:0030145">
    <property type="term" value="F:manganese ion binding"/>
    <property type="evidence" value="ECO:0007669"/>
    <property type="project" value="UniProtKB-UniRule"/>
</dbReference>
<dbReference type="GO" id="GO:0005524">
    <property type="term" value="F:ATP binding"/>
    <property type="evidence" value="ECO:0007669"/>
    <property type="project" value="UniProtKB-UniRule"/>
</dbReference>
<dbReference type="EC" id="2.7.7.-" evidence="8"/>
<dbReference type="HAMAP" id="MF_00692">
    <property type="entry name" value="SelO"/>
    <property type="match status" value="1"/>
</dbReference>
<keyword evidence="2 8" id="KW-0808">Transferase</keyword>
<feature type="binding site" evidence="8">
    <location>
        <position position="83"/>
    </location>
    <ligand>
        <name>ATP</name>
        <dbReference type="ChEBI" id="CHEBI:30616"/>
    </ligand>
</feature>
<protein>
    <recommendedName>
        <fullName evidence="8">Protein nucleotidyltransferase YdiU</fullName>
        <ecNumber evidence="8">2.7.7.-</ecNumber>
    </recommendedName>
    <alternativeName>
        <fullName evidence="8">Protein adenylyltransferase YdiU</fullName>
        <ecNumber evidence="8">2.7.7.108</ecNumber>
    </alternativeName>
    <alternativeName>
        <fullName evidence="8">Protein uridylyltransferase YdiU</fullName>
        <ecNumber evidence="8">2.7.7.-</ecNumber>
    </alternativeName>
</protein>
<evidence type="ECO:0000256" key="5">
    <source>
        <dbReference type="ARBA" id="ARBA00022741"/>
    </source>
</evidence>
<proteinExistence type="inferred from homology"/>
<dbReference type="RefSeq" id="WP_239673154.1">
    <property type="nucleotide sequence ID" value="NZ_CP049742.1"/>
</dbReference>
<keyword evidence="6 8" id="KW-0067">ATP-binding</keyword>
<feature type="binding site" evidence="8">
    <location>
        <position position="82"/>
    </location>
    <ligand>
        <name>ATP</name>
        <dbReference type="ChEBI" id="CHEBI:30616"/>
    </ligand>
</feature>
<feature type="binding site" evidence="8">
    <location>
        <position position="103"/>
    </location>
    <ligand>
        <name>ATP</name>
        <dbReference type="ChEBI" id="CHEBI:30616"/>
    </ligand>
</feature>
<feature type="binding site" evidence="8">
    <location>
        <position position="80"/>
    </location>
    <ligand>
        <name>ATP</name>
        <dbReference type="ChEBI" id="CHEBI:30616"/>
    </ligand>
</feature>
<feature type="active site" description="Proton acceptor" evidence="8">
    <location>
        <position position="242"/>
    </location>
</feature>
<dbReference type="GO" id="GO:0070733">
    <property type="term" value="F:AMPylase activity"/>
    <property type="evidence" value="ECO:0007669"/>
    <property type="project" value="UniProtKB-EC"/>
</dbReference>
<keyword evidence="5 8" id="KW-0547">Nucleotide-binding</keyword>
<feature type="binding site" evidence="8">
    <location>
        <position position="166"/>
    </location>
    <ligand>
        <name>ATP</name>
        <dbReference type="ChEBI" id="CHEBI:30616"/>
    </ligand>
</feature>
<comment type="catalytic activity">
    <reaction evidence="8">
        <text>L-histidyl-[protein] + UTP = N(tele)-(5'-uridylyl)-L-histidyl-[protein] + diphosphate</text>
        <dbReference type="Rhea" id="RHEA:83891"/>
        <dbReference type="Rhea" id="RHEA-COMP:9745"/>
        <dbReference type="Rhea" id="RHEA-COMP:20239"/>
        <dbReference type="ChEBI" id="CHEBI:29979"/>
        <dbReference type="ChEBI" id="CHEBI:33019"/>
        <dbReference type="ChEBI" id="CHEBI:46398"/>
        <dbReference type="ChEBI" id="CHEBI:233474"/>
    </reaction>
</comment>
<dbReference type="PANTHER" id="PTHR12153:SF15">
    <property type="entry name" value="PROTEIN ADENYLYLTRANSFERASE SELO, MITOCHONDRIAL"/>
    <property type="match status" value="1"/>
</dbReference>
<gene>
    <name evidence="8" type="primary">ydiU</name>
    <name evidence="8" type="synonym">selO</name>
    <name evidence="9" type="ORF">G8O30_00975</name>
</gene>
<evidence type="ECO:0000256" key="8">
    <source>
        <dbReference type="HAMAP-Rule" id="MF_00692"/>
    </source>
</evidence>
<keyword evidence="10" id="KW-1185">Reference proteome</keyword>
<comment type="catalytic activity">
    <reaction evidence="8">
        <text>L-seryl-[protein] + ATP = 3-O-(5'-adenylyl)-L-seryl-[protein] + diphosphate</text>
        <dbReference type="Rhea" id="RHEA:58120"/>
        <dbReference type="Rhea" id="RHEA-COMP:9863"/>
        <dbReference type="Rhea" id="RHEA-COMP:15073"/>
        <dbReference type="ChEBI" id="CHEBI:29999"/>
        <dbReference type="ChEBI" id="CHEBI:30616"/>
        <dbReference type="ChEBI" id="CHEBI:33019"/>
        <dbReference type="ChEBI" id="CHEBI:142516"/>
        <dbReference type="EC" id="2.7.7.108"/>
    </reaction>
</comment>
<dbReference type="KEGG" id="mcui:G8O30_00975"/>
<keyword evidence="8" id="KW-0464">Manganese</keyword>
<evidence type="ECO:0000256" key="2">
    <source>
        <dbReference type="ARBA" id="ARBA00022679"/>
    </source>
</evidence>
<evidence type="ECO:0000256" key="6">
    <source>
        <dbReference type="ARBA" id="ARBA00022840"/>
    </source>
</evidence>
<dbReference type="EC" id="2.7.7.108" evidence="8"/>
<dbReference type="PANTHER" id="PTHR12153">
    <property type="entry name" value="SELENOPROTEIN O"/>
    <property type="match status" value="1"/>
</dbReference>
<dbReference type="GO" id="GO:0000287">
    <property type="term" value="F:magnesium ion binding"/>
    <property type="evidence" value="ECO:0007669"/>
    <property type="project" value="UniProtKB-UniRule"/>
</dbReference>
<comment type="function">
    <text evidence="8">Nucleotidyltransferase involved in the post-translational modification of proteins. It can catalyze the addition of adenosine monophosphate (AMP) or uridine monophosphate (UMP) to a protein, resulting in modifications known as AMPylation and UMPylation.</text>
</comment>
<keyword evidence="7 8" id="KW-0460">Magnesium</keyword>
<keyword evidence="4 8" id="KW-0479">Metal-binding</keyword>
<comment type="similarity">
    <text evidence="1 8">Belongs to the SELO family.</text>
</comment>
<dbReference type="AlphaFoldDB" id="A0A7S8C954"/>
<comment type="cofactor">
    <cofactor evidence="8">
        <name>Mg(2+)</name>
        <dbReference type="ChEBI" id="CHEBI:18420"/>
    </cofactor>
    <cofactor evidence="8">
        <name>Mn(2+)</name>
        <dbReference type="ChEBI" id="CHEBI:29035"/>
    </cofactor>
</comment>
<evidence type="ECO:0000256" key="3">
    <source>
        <dbReference type="ARBA" id="ARBA00022695"/>
    </source>
</evidence>
<feature type="binding site" evidence="8">
    <location>
        <position position="115"/>
    </location>
    <ligand>
        <name>ATP</name>
        <dbReference type="ChEBI" id="CHEBI:30616"/>
    </ligand>
</feature>
<dbReference type="Pfam" id="PF02696">
    <property type="entry name" value="SelO"/>
    <property type="match status" value="1"/>
</dbReference>
<accession>A0A7S8C954</accession>
<dbReference type="InterPro" id="IPR003846">
    <property type="entry name" value="SelO"/>
</dbReference>
<sequence length="476" mass="53826">MKLFQNTYKTLPATFYQEQLPTPVSQPNLILYNKKLAQKLGIPKELEDAQILSGNKIVKGSTPIAQAYAGHQFGHFTMLGDGRAILLGEFETEQGTLVDLQLKGPGRTPYSRGGDGRAALGPMLREYIISEAMHGLGIPTTRSLAVVETGDPVYREIQLEGAILTRVADSHIRVGTFQYASRFASVDELKKLADYTIDRHYPELAEADQPYLELLGKVMEKQIDLVTKWQMVGFIHGVMNTDNMTISGQTIDYGPCAFMNVYDPDTVFSSIDHQGRYAYGNQGPIAGWNLARLAEALIPLLHEDEQKGLELAQEQLYRFPKLYEETWLAGMKKKLGLLGEQEGDEALVNELLSVMKDQKLDFTNTFRALTLGQEDDLLVYPMFSSWYQKWKKRVDDQPADVKEQSKQVMKQHNPHVIPRNHLVEETIEEAVEHGDYGKVEKLIEIMQTPYEWKSCEIYYTNVPGEVDKGYQTFCGT</sequence>
<feature type="binding site" evidence="8">
    <location>
        <position position="252"/>
    </location>
    <ligand>
        <name>ATP</name>
        <dbReference type="ChEBI" id="CHEBI:30616"/>
    </ligand>
</feature>
<feature type="binding site" evidence="8">
    <location>
        <position position="243"/>
    </location>
    <ligand>
        <name>Mg(2+)</name>
        <dbReference type="ChEBI" id="CHEBI:18420"/>
    </ligand>
</feature>
<feature type="binding site" evidence="8">
    <location>
        <position position="116"/>
    </location>
    <ligand>
        <name>ATP</name>
        <dbReference type="ChEBI" id="CHEBI:30616"/>
    </ligand>
</feature>
<feature type="binding site" evidence="8">
    <location>
        <position position="252"/>
    </location>
    <ligand>
        <name>Mg(2+)</name>
        <dbReference type="ChEBI" id="CHEBI:18420"/>
    </ligand>
</feature>
<reference evidence="9 10" key="1">
    <citation type="submission" date="2019-07" db="EMBL/GenBank/DDBJ databases">
        <title>Genome sequence of 2 isolates from Red Sea Mangroves.</title>
        <authorList>
            <person name="Sefrji F."/>
            <person name="Michoud G."/>
            <person name="Merlino G."/>
            <person name="Daffonchio D."/>
        </authorList>
    </citation>
    <scope>NUCLEOTIDE SEQUENCE [LARGE SCALE GENOMIC DNA]</scope>
    <source>
        <strain evidence="9 10">R1DC41</strain>
    </source>
</reference>
<feature type="binding site" evidence="8">
    <location>
        <position position="173"/>
    </location>
    <ligand>
        <name>ATP</name>
        <dbReference type="ChEBI" id="CHEBI:30616"/>
    </ligand>
</feature>
<comment type="catalytic activity">
    <reaction evidence="8">
        <text>L-threonyl-[protein] + ATP = 3-O-(5'-adenylyl)-L-threonyl-[protein] + diphosphate</text>
        <dbReference type="Rhea" id="RHEA:54292"/>
        <dbReference type="Rhea" id="RHEA-COMP:11060"/>
        <dbReference type="Rhea" id="RHEA-COMP:13847"/>
        <dbReference type="ChEBI" id="CHEBI:30013"/>
        <dbReference type="ChEBI" id="CHEBI:30616"/>
        <dbReference type="ChEBI" id="CHEBI:33019"/>
        <dbReference type="ChEBI" id="CHEBI:138113"/>
        <dbReference type="EC" id="2.7.7.108"/>
    </reaction>
</comment>
<keyword evidence="3 8" id="KW-0548">Nucleotidyltransferase</keyword>
<dbReference type="NCBIfam" id="NF000658">
    <property type="entry name" value="PRK00029.1"/>
    <property type="match status" value="1"/>
</dbReference>
<name>A0A7S8C954_9BACI</name>
<dbReference type="EMBL" id="CP049742">
    <property type="protein sequence ID" value="QPC45642.1"/>
    <property type="molecule type" value="Genomic_DNA"/>
</dbReference>
<comment type="catalytic activity">
    <reaction evidence="8">
        <text>L-tyrosyl-[protein] + ATP = O-(5'-adenylyl)-L-tyrosyl-[protein] + diphosphate</text>
        <dbReference type="Rhea" id="RHEA:54288"/>
        <dbReference type="Rhea" id="RHEA-COMP:10136"/>
        <dbReference type="Rhea" id="RHEA-COMP:13846"/>
        <dbReference type="ChEBI" id="CHEBI:30616"/>
        <dbReference type="ChEBI" id="CHEBI:33019"/>
        <dbReference type="ChEBI" id="CHEBI:46858"/>
        <dbReference type="ChEBI" id="CHEBI:83624"/>
        <dbReference type="EC" id="2.7.7.108"/>
    </reaction>
</comment>
<evidence type="ECO:0000256" key="4">
    <source>
        <dbReference type="ARBA" id="ARBA00022723"/>
    </source>
</evidence>
<evidence type="ECO:0000256" key="1">
    <source>
        <dbReference type="ARBA" id="ARBA00009747"/>
    </source>
</evidence>
<dbReference type="Proteomes" id="UP000593626">
    <property type="component" value="Chromosome"/>
</dbReference>
<organism evidence="9 10">
    <name type="scientific">Mangrovibacillus cuniculi</name>
    <dbReference type="NCBI Taxonomy" id="2593652"/>
    <lineage>
        <taxon>Bacteria</taxon>
        <taxon>Bacillati</taxon>
        <taxon>Bacillota</taxon>
        <taxon>Bacilli</taxon>
        <taxon>Bacillales</taxon>
        <taxon>Bacillaceae</taxon>
        <taxon>Mangrovibacillus</taxon>
    </lineage>
</organism>
<evidence type="ECO:0000313" key="9">
    <source>
        <dbReference type="EMBL" id="QPC45642.1"/>
    </source>
</evidence>
<comment type="catalytic activity">
    <reaction evidence="8">
        <text>L-seryl-[protein] + UTP = O-(5'-uridylyl)-L-seryl-[protein] + diphosphate</text>
        <dbReference type="Rhea" id="RHEA:64604"/>
        <dbReference type="Rhea" id="RHEA-COMP:9863"/>
        <dbReference type="Rhea" id="RHEA-COMP:16635"/>
        <dbReference type="ChEBI" id="CHEBI:29999"/>
        <dbReference type="ChEBI" id="CHEBI:33019"/>
        <dbReference type="ChEBI" id="CHEBI:46398"/>
        <dbReference type="ChEBI" id="CHEBI:156051"/>
    </reaction>
</comment>
<comment type="catalytic activity">
    <reaction evidence="8">
        <text>L-tyrosyl-[protein] + UTP = O-(5'-uridylyl)-L-tyrosyl-[protein] + diphosphate</text>
        <dbReference type="Rhea" id="RHEA:83887"/>
        <dbReference type="Rhea" id="RHEA-COMP:10136"/>
        <dbReference type="Rhea" id="RHEA-COMP:20238"/>
        <dbReference type="ChEBI" id="CHEBI:33019"/>
        <dbReference type="ChEBI" id="CHEBI:46398"/>
        <dbReference type="ChEBI" id="CHEBI:46858"/>
        <dbReference type="ChEBI" id="CHEBI:90602"/>
    </reaction>
</comment>